<evidence type="ECO:0008006" key="5">
    <source>
        <dbReference type="Google" id="ProtNLM"/>
    </source>
</evidence>
<evidence type="ECO:0000259" key="2">
    <source>
        <dbReference type="Pfam" id="PF14361"/>
    </source>
</evidence>
<reference evidence="3 4" key="1">
    <citation type="submission" date="2019-06" db="EMBL/GenBank/DDBJ databases">
        <title>Whole genome shotgun sequence of Glutamicibacter nicotianae NBRC 14234.</title>
        <authorList>
            <person name="Hosoyama A."/>
            <person name="Uohara A."/>
            <person name="Ohji S."/>
            <person name="Ichikawa N."/>
        </authorList>
    </citation>
    <scope>NUCLEOTIDE SEQUENCE [LARGE SCALE GENOMIC DNA]</scope>
    <source>
        <strain evidence="3 4">NBRC 14234</strain>
    </source>
</reference>
<organism evidence="3 4">
    <name type="scientific">Glutamicibacter nicotianae</name>
    <name type="common">Arthrobacter nicotianae</name>
    <dbReference type="NCBI Taxonomy" id="37929"/>
    <lineage>
        <taxon>Bacteria</taxon>
        <taxon>Bacillati</taxon>
        <taxon>Actinomycetota</taxon>
        <taxon>Actinomycetes</taxon>
        <taxon>Micrococcales</taxon>
        <taxon>Micrococcaceae</taxon>
        <taxon>Glutamicibacter</taxon>
    </lineage>
</organism>
<dbReference type="EMBL" id="BJNE01000026">
    <property type="protein sequence ID" value="GEC14017.1"/>
    <property type="molecule type" value="Genomic_DNA"/>
</dbReference>
<comment type="caution">
    <text evidence="3">The sequence shown here is derived from an EMBL/GenBank/DDBJ whole genome shotgun (WGS) entry which is preliminary data.</text>
</comment>
<evidence type="ECO:0000313" key="3">
    <source>
        <dbReference type="EMBL" id="GEC14017.1"/>
    </source>
</evidence>
<gene>
    <name evidence="3" type="ORF">ANI01nite_32200</name>
</gene>
<dbReference type="Proteomes" id="UP000316242">
    <property type="component" value="Unassembled WGS sequence"/>
</dbReference>
<dbReference type="InterPro" id="IPR051448">
    <property type="entry name" value="CdaR-like_regulators"/>
</dbReference>
<dbReference type="InterPro" id="IPR025736">
    <property type="entry name" value="PucR_C-HTH_dom"/>
</dbReference>
<dbReference type="RefSeq" id="WP_141359239.1">
    <property type="nucleotide sequence ID" value="NZ_BAAAWM010000001.1"/>
</dbReference>
<sequence>MTIEEDLGELSAAVKARIPEIYDCIRSRLQYEYTDYSSAERNPSLKAAEAETVAASLRDVLEYIGQVRPEATRASNETLREVQLAARAGVDLHHVLKASRAAQSTLWEFLLEEAHRIIADPAQRSKVLRHASASHFAWNDEVSASIIQTYQMESNAFSRQSRNRRKLSTLRALLAGLPIDSTVFSYNLSGRHLAVVVTGEGIEEVARALGSVARIPPLVINAEDETGYMWVEWSSRLPSPLEAVSAISLPKGARVSFGTLSEGLDGFVTSHRRALETDAVAQRLARRVTWYEEVIVETLAMRDLAAVGSFISDELGDLGLTQSPPGTLIETLEAYFASGYNAASAAVRLGVHSRTIAYRLKLIEGKIGTHGLLRDELPVAIRLSRMVEAMNLELGTPEDSPGLPLPAT</sequence>
<protein>
    <recommendedName>
        <fullName evidence="5">PucR C-terminal helix-turn-helix domain-containing protein</fullName>
    </recommendedName>
</protein>
<dbReference type="Pfam" id="PF14361">
    <property type="entry name" value="RsbRD_N"/>
    <property type="match status" value="1"/>
</dbReference>
<proteinExistence type="predicted"/>
<name>A0ABQ0RQB3_GLUNI</name>
<dbReference type="PANTHER" id="PTHR33744">
    <property type="entry name" value="CARBOHYDRATE DIACID REGULATOR"/>
    <property type="match status" value="1"/>
</dbReference>
<dbReference type="InterPro" id="IPR025751">
    <property type="entry name" value="RsbRD_N_dom"/>
</dbReference>
<keyword evidence="4" id="KW-1185">Reference proteome</keyword>
<dbReference type="PANTHER" id="PTHR33744:SF1">
    <property type="entry name" value="DNA-BINDING TRANSCRIPTIONAL ACTIVATOR ADER"/>
    <property type="match status" value="1"/>
</dbReference>
<evidence type="ECO:0000313" key="4">
    <source>
        <dbReference type="Proteomes" id="UP000316242"/>
    </source>
</evidence>
<feature type="domain" description="PucR C-terminal helix-turn-helix" evidence="1">
    <location>
        <begin position="328"/>
        <end position="365"/>
    </location>
</feature>
<feature type="domain" description="RsbT co-antagonist protein RsbRD N-terminal" evidence="2">
    <location>
        <begin position="19"/>
        <end position="165"/>
    </location>
</feature>
<accession>A0ABQ0RQB3</accession>
<evidence type="ECO:0000259" key="1">
    <source>
        <dbReference type="Pfam" id="PF13556"/>
    </source>
</evidence>
<dbReference type="Gene3D" id="1.10.10.2840">
    <property type="entry name" value="PucR C-terminal helix-turn-helix domain"/>
    <property type="match status" value="1"/>
</dbReference>
<dbReference type="Pfam" id="PF13556">
    <property type="entry name" value="HTH_30"/>
    <property type="match status" value="1"/>
</dbReference>
<dbReference type="InterPro" id="IPR042070">
    <property type="entry name" value="PucR_C-HTH_sf"/>
</dbReference>